<proteinExistence type="predicted"/>
<dbReference type="PROSITE" id="PS50263">
    <property type="entry name" value="CN_HYDROLASE"/>
    <property type="match status" value="1"/>
</dbReference>
<dbReference type="InterPro" id="IPR036526">
    <property type="entry name" value="C-N_Hydrolase_sf"/>
</dbReference>
<dbReference type="Gene3D" id="3.60.110.10">
    <property type="entry name" value="Carbon-nitrogen hydrolase"/>
    <property type="match status" value="1"/>
</dbReference>
<evidence type="ECO:0000259" key="2">
    <source>
        <dbReference type="PROSITE" id="PS50263"/>
    </source>
</evidence>
<sequence>MNRFVKIALVQLSSVLGDIKTNVRRGIKMAESAADNGAKIICFPETFASGYDLNFFKEKIPSLAESLNGYTISSLRKIAEHKRVYIIAPIILKEDYKSSFINSAVAIDDNGNIMGVYTKNHLWHIGEGNLFKKGSGYPIFKTKYCNIGILIC</sequence>
<dbReference type="Pfam" id="PF00795">
    <property type="entry name" value="CN_hydrolase"/>
    <property type="match status" value="1"/>
</dbReference>
<dbReference type="InterPro" id="IPR003010">
    <property type="entry name" value="C-N_Hydrolase"/>
</dbReference>
<evidence type="ECO:0000313" key="3">
    <source>
        <dbReference type="EMBL" id="GAG08434.1"/>
    </source>
</evidence>
<dbReference type="GO" id="GO:0016811">
    <property type="term" value="F:hydrolase activity, acting on carbon-nitrogen (but not peptide) bonds, in linear amides"/>
    <property type="evidence" value="ECO:0007669"/>
    <property type="project" value="UniProtKB-ARBA"/>
</dbReference>
<keyword evidence="1" id="KW-0378">Hydrolase</keyword>
<protein>
    <recommendedName>
        <fullName evidence="2">CN hydrolase domain-containing protein</fullName>
    </recommendedName>
</protein>
<dbReference type="EMBL" id="BARS01020535">
    <property type="protein sequence ID" value="GAG08434.1"/>
    <property type="molecule type" value="Genomic_DNA"/>
</dbReference>
<dbReference type="PANTHER" id="PTHR43674:SF2">
    <property type="entry name" value="BETA-UREIDOPROPIONASE"/>
    <property type="match status" value="1"/>
</dbReference>
<organism evidence="3">
    <name type="scientific">marine sediment metagenome</name>
    <dbReference type="NCBI Taxonomy" id="412755"/>
    <lineage>
        <taxon>unclassified sequences</taxon>
        <taxon>metagenomes</taxon>
        <taxon>ecological metagenomes</taxon>
    </lineage>
</organism>
<dbReference type="PANTHER" id="PTHR43674">
    <property type="entry name" value="NITRILASE C965.09-RELATED"/>
    <property type="match status" value="1"/>
</dbReference>
<dbReference type="SUPFAM" id="SSF56317">
    <property type="entry name" value="Carbon-nitrogen hydrolase"/>
    <property type="match status" value="1"/>
</dbReference>
<accession>X0URH7</accession>
<reference evidence="3" key="1">
    <citation type="journal article" date="2014" name="Front. Microbiol.">
        <title>High frequency of phylogenetically diverse reductive dehalogenase-homologous genes in deep subseafloor sedimentary metagenomes.</title>
        <authorList>
            <person name="Kawai M."/>
            <person name="Futagami T."/>
            <person name="Toyoda A."/>
            <person name="Takaki Y."/>
            <person name="Nishi S."/>
            <person name="Hori S."/>
            <person name="Arai W."/>
            <person name="Tsubouchi T."/>
            <person name="Morono Y."/>
            <person name="Uchiyama I."/>
            <person name="Ito T."/>
            <person name="Fujiyama A."/>
            <person name="Inagaki F."/>
            <person name="Takami H."/>
        </authorList>
    </citation>
    <scope>NUCLEOTIDE SEQUENCE</scope>
    <source>
        <strain evidence="3">Expedition CK06-06</strain>
    </source>
</reference>
<evidence type="ECO:0000256" key="1">
    <source>
        <dbReference type="ARBA" id="ARBA00022801"/>
    </source>
</evidence>
<dbReference type="AlphaFoldDB" id="X0URH7"/>
<dbReference type="InterPro" id="IPR050345">
    <property type="entry name" value="Aliph_Amidase/BUP"/>
</dbReference>
<feature type="domain" description="CN hydrolase" evidence="2">
    <location>
        <begin position="5"/>
        <end position="152"/>
    </location>
</feature>
<comment type="caution">
    <text evidence="3">The sequence shown here is derived from an EMBL/GenBank/DDBJ whole genome shotgun (WGS) entry which is preliminary data.</text>
</comment>
<feature type="non-terminal residue" evidence="3">
    <location>
        <position position="152"/>
    </location>
</feature>
<name>X0URH7_9ZZZZ</name>
<gene>
    <name evidence="3" type="ORF">S01H1_33101</name>
</gene>